<protein>
    <submittedName>
        <fullName evidence="1">Uncharacterized protein</fullName>
    </submittedName>
</protein>
<dbReference type="Proteomes" id="UP000585474">
    <property type="component" value="Unassembled WGS sequence"/>
</dbReference>
<evidence type="ECO:0000313" key="2">
    <source>
        <dbReference type="Proteomes" id="UP000585474"/>
    </source>
</evidence>
<reference evidence="1 2" key="1">
    <citation type="submission" date="2019-07" db="EMBL/GenBank/DDBJ databases">
        <title>De Novo Assembly of kiwifruit Actinidia rufa.</title>
        <authorList>
            <person name="Sugita-Konishi S."/>
            <person name="Sato K."/>
            <person name="Mori E."/>
            <person name="Abe Y."/>
            <person name="Kisaki G."/>
            <person name="Hamano K."/>
            <person name="Suezawa K."/>
            <person name="Otani M."/>
            <person name="Fukuda T."/>
            <person name="Manabe T."/>
            <person name="Gomi K."/>
            <person name="Tabuchi M."/>
            <person name="Akimitsu K."/>
            <person name="Kataoka I."/>
        </authorList>
    </citation>
    <scope>NUCLEOTIDE SEQUENCE [LARGE SCALE GENOMIC DNA]</scope>
    <source>
        <strain evidence="2">cv. Fuchu</strain>
    </source>
</reference>
<name>A0A7J0ELS8_9ERIC</name>
<accession>A0A7J0ELS8</accession>
<proteinExistence type="predicted"/>
<comment type="caution">
    <text evidence="1">The sequence shown here is derived from an EMBL/GenBank/DDBJ whole genome shotgun (WGS) entry which is preliminary data.</text>
</comment>
<dbReference type="EMBL" id="BJWL01000005">
    <property type="protein sequence ID" value="GFY87423.1"/>
    <property type="molecule type" value="Genomic_DNA"/>
</dbReference>
<sequence>MEVLSIQQHARDTLSRLRMKKRNVSWVLNHMGWGNLLEAGAAYGMAMVGVWWCKGWGLHRGYSLVGAGQRLQFGGLHRDCVGCTEVWLVVDDCIGATGCLLCKAAQGLALGCVGVGWLFWALCAQRLRRGWGWWLLGLGFKLL</sequence>
<keyword evidence="2" id="KW-1185">Reference proteome</keyword>
<evidence type="ECO:0000313" key="1">
    <source>
        <dbReference type="EMBL" id="GFY87423.1"/>
    </source>
</evidence>
<dbReference type="AlphaFoldDB" id="A0A7J0ELS8"/>
<gene>
    <name evidence="1" type="ORF">Acr_05g0010620</name>
</gene>
<organism evidence="1 2">
    <name type="scientific">Actinidia rufa</name>
    <dbReference type="NCBI Taxonomy" id="165716"/>
    <lineage>
        <taxon>Eukaryota</taxon>
        <taxon>Viridiplantae</taxon>
        <taxon>Streptophyta</taxon>
        <taxon>Embryophyta</taxon>
        <taxon>Tracheophyta</taxon>
        <taxon>Spermatophyta</taxon>
        <taxon>Magnoliopsida</taxon>
        <taxon>eudicotyledons</taxon>
        <taxon>Gunneridae</taxon>
        <taxon>Pentapetalae</taxon>
        <taxon>asterids</taxon>
        <taxon>Ericales</taxon>
        <taxon>Actinidiaceae</taxon>
        <taxon>Actinidia</taxon>
    </lineage>
</organism>